<name>A0ACC3A8S3_9EURO</name>
<gene>
    <name evidence="1" type="ORF">H2198_004675</name>
</gene>
<comment type="caution">
    <text evidence="1">The sequence shown here is derived from an EMBL/GenBank/DDBJ whole genome shotgun (WGS) entry which is preliminary data.</text>
</comment>
<accession>A0ACC3A8S3</accession>
<sequence length="769" mass="87549">MKPGMCLLIILPYLLAFVPLVQSGSTQGLTDLVKRHLPIHAEDISFVLHEDNYTLGISNDQYTVHCDAGKVNVEGNSITALASGLHRYLADIAHVDVYWFIGSQLHQLQTLPPCEPLDGISIVPWRYHFNTVTFSYTTAFWSWEDWELELDWLALRGVNLPLAWVGYERILLETFMDVGLSQEQVLDFFSGPAFQAWNRFGNIQSSWLGELPVSWIDSQFELQKKILKRMVELGMTPVLPAFTGFVPRAFPVVFPEAKVVNISRWNGFSPEFSNVTFLEPSDSLFAQLQKNFVRKQKEYYGDITHTYTLDQFNENDPVSGDLVELNALANTVWRSLKEADPDAVWMLQGWLFFFKADFWTKERVKAFLDGVPEDKDMLILDLYSETYPQWQNLDSYFGKPWIWCQLRDFGGNQGLYGQVMNVTVNPVEALANSPSLVGFGLTMEAQEGNEIMYDLLLSQAWSPSPIDLPEYFHQWARTRYANAQDGDLPEAIFQAWDILLRTVYNNTDLVSAFSVTKSIFELAPNETGLLESPSHIPTKIMYDPSTLVSAWQRFLSAADTLPTLWSNVAYQFDLVDITRQVLANAFYPMYSTFLTHTNITSAGFDNETSLQVASQMQGQMLSLLSALDNTLRYTPSKSPESSLISWVNAARSWAGSNTSMADFMARNAVNQVTLWGPNGEISDYASRQWAGLVGAYYLPRWQMFTDTYLNAFRNRVSVNQTRLREDTFVWEKSQQEGVLVENMGELRDPGGLRDVVKRIEEEWCDVLGC</sequence>
<keyword evidence="2" id="KW-1185">Reference proteome</keyword>
<organism evidence="1 2">
    <name type="scientific">Neophaeococcomyces mojaviensis</name>
    <dbReference type="NCBI Taxonomy" id="3383035"/>
    <lineage>
        <taxon>Eukaryota</taxon>
        <taxon>Fungi</taxon>
        <taxon>Dikarya</taxon>
        <taxon>Ascomycota</taxon>
        <taxon>Pezizomycotina</taxon>
        <taxon>Eurotiomycetes</taxon>
        <taxon>Chaetothyriomycetidae</taxon>
        <taxon>Chaetothyriales</taxon>
        <taxon>Chaetothyriales incertae sedis</taxon>
        <taxon>Neophaeococcomyces</taxon>
    </lineage>
</organism>
<proteinExistence type="predicted"/>
<dbReference type="EMBL" id="JAPDRQ010000071">
    <property type="protein sequence ID" value="KAJ9656922.1"/>
    <property type="molecule type" value="Genomic_DNA"/>
</dbReference>
<reference evidence="1" key="1">
    <citation type="submission" date="2022-10" db="EMBL/GenBank/DDBJ databases">
        <title>Culturing micro-colonial fungi from biological soil crusts in the Mojave desert and describing Neophaeococcomyces mojavensis, and introducing the new genera and species Taxawa tesnikishii.</title>
        <authorList>
            <person name="Kurbessoian T."/>
            <person name="Stajich J.E."/>
        </authorList>
    </citation>
    <scope>NUCLEOTIDE SEQUENCE</scope>
    <source>
        <strain evidence="1">JES_112</strain>
    </source>
</reference>
<evidence type="ECO:0000313" key="1">
    <source>
        <dbReference type="EMBL" id="KAJ9656922.1"/>
    </source>
</evidence>
<dbReference type="Proteomes" id="UP001172386">
    <property type="component" value="Unassembled WGS sequence"/>
</dbReference>
<protein>
    <submittedName>
        <fullName evidence="1">Uncharacterized protein</fullName>
    </submittedName>
</protein>
<evidence type="ECO:0000313" key="2">
    <source>
        <dbReference type="Proteomes" id="UP001172386"/>
    </source>
</evidence>